<dbReference type="Gene3D" id="3.30.1490.70">
    <property type="match status" value="1"/>
</dbReference>
<gene>
    <name evidence="3" type="ORF">EG339_17665</name>
</gene>
<evidence type="ECO:0000259" key="1">
    <source>
        <dbReference type="Pfam" id="PF09414"/>
    </source>
</evidence>
<feature type="domain" description="RNA ligase" evidence="1">
    <location>
        <begin position="31"/>
        <end position="229"/>
    </location>
</feature>
<dbReference type="KEGG" id="cben:EG339_17665"/>
<dbReference type="InterPro" id="IPR021122">
    <property type="entry name" value="RNA_ligase_dom_REL/Rnl2"/>
</dbReference>
<protein>
    <submittedName>
        <fullName evidence="3">2'-5' RNA ligase</fullName>
    </submittedName>
</protein>
<evidence type="ECO:0000313" key="3">
    <source>
        <dbReference type="EMBL" id="AZB26286.1"/>
    </source>
</evidence>
<dbReference type="GeneID" id="99066637"/>
<dbReference type="Gene3D" id="1.10.10.1810">
    <property type="entry name" value="RNA ligase"/>
    <property type="match status" value="1"/>
</dbReference>
<dbReference type="Proteomes" id="UP000271193">
    <property type="component" value="Chromosome"/>
</dbReference>
<feature type="domain" description="RNA ligase 2 C-terminal" evidence="2">
    <location>
        <begin position="255"/>
        <end position="336"/>
    </location>
</feature>
<dbReference type="GO" id="GO:0016874">
    <property type="term" value="F:ligase activity"/>
    <property type="evidence" value="ECO:0007669"/>
    <property type="project" value="UniProtKB-KW"/>
</dbReference>
<accession>A0A3G6TI47</accession>
<organism evidence="3 4">
    <name type="scientific">Chryseobacterium bernardetii</name>
    <dbReference type="NCBI Taxonomy" id="1241978"/>
    <lineage>
        <taxon>Bacteria</taxon>
        <taxon>Pseudomonadati</taxon>
        <taxon>Bacteroidota</taxon>
        <taxon>Flavobacteriia</taxon>
        <taxon>Flavobacteriales</taxon>
        <taxon>Weeksellaceae</taxon>
        <taxon>Chryseobacterium group</taxon>
        <taxon>Chryseobacterium</taxon>
    </lineage>
</organism>
<keyword evidence="4" id="KW-1185">Reference proteome</keyword>
<dbReference type="InterPro" id="IPR040609">
    <property type="entry name" value="Rnl2_C"/>
</dbReference>
<name>A0A3G6TI47_9FLAO</name>
<keyword evidence="3" id="KW-0436">Ligase</keyword>
<proteinExistence type="predicted"/>
<evidence type="ECO:0000259" key="2">
    <source>
        <dbReference type="Pfam" id="PF18043"/>
    </source>
</evidence>
<dbReference type="Pfam" id="PF09414">
    <property type="entry name" value="RNA_ligase"/>
    <property type="match status" value="1"/>
</dbReference>
<evidence type="ECO:0000313" key="4">
    <source>
        <dbReference type="Proteomes" id="UP000271193"/>
    </source>
</evidence>
<reference evidence="4" key="1">
    <citation type="submission" date="2018-11" db="EMBL/GenBank/DDBJ databases">
        <title>Proposal to divide the Flavobacteriaceae and reorganize its genera based on Amino Acid Identity values calculated from whole genome sequences.</title>
        <authorList>
            <person name="Nicholson A.C."/>
            <person name="Gulvik C.A."/>
            <person name="Whitney A.M."/>
            <person name="Humrighouse B.W."/>
            <person name="Bell M."/>
            <person name="Holmes B."/>
            <person name="Steigerwalt A.G."/>
            <person name="Villarma A."/>
            <person name="Sheth M."/>
            <person name="Batra D."/>
            <person name="Pryor J."/>
            <person name="Bernardet J.-F."/>
            <person name="Hugo C."/>
            <person name="Kampfer P."/>
            <person name="Newman J."/>
            <person name="McQuiston J.R."/>
        </authorList>
    </citation>
    <scope>NUCLEOTIDE SEQUENCE [LARGE SCALE GENOMIC DNA]</scope>
    <source>
        <strain evidence="4">G0229</strain>
    </source>
</reference>
<dbReference type="InterPro" id="IPR041948">
    <property type="entry name" value="Rnl1/2_C_sf"/>
</dbReference>
<dbReference type="Pfam" id="PF18043">
    <property type="entry name" value="T4_Rnl2_C"/>
    <property type="match status" value="1"/>
</dbReference>
<dbReference type="AlphaFoldDB" id="A0A3G6TI47"/>
<dbReference type="EMBL" id="CP033932">
    <property type="protein sequence ID" value="AZB26286.1"/>
    <property type="molecule type" value="Genomic_DNA"/>
</dbReference>
<dbReference type="SUPFAM" id="SSF56091">
    <property type="entry name" value="DNA ligase/mRNA capping enzyme, catalytic domain"/>
    <property type="match status" value="1"/>
</dbReference>
<dbReference type="Gene3D" id="3.30.470.30">
    <property type="entry name" value="DNA ligase/mRNA capping enzyme"/>
    <property type="match status" value="1"/>
</dbReference>
<dbReference type="RefSeq" id="WP_123871222.1">
    <property type="nucleotide sequence ID" value="NZ_CP033932.1"/>
</dbReference>
<sequence length="346" mass="39742">MSDFSGYEKMPDSLKKAGLNESDLSKLDKLKWVVTEKIHGANFSFSYENNTLKYAKRREYLAWGDDFFGFQLVVNTLESNMISLFEHLNAAIPGNRYIVYGELFGGKYPHPEVSVAEHLQAIQTGVYYAPDIHFSAFDIGIVNDQGIKYYLDYETAVSYFEQFGIPYIKPLSIGKFNEALNFNIRINSPVPIQQFGLPALEQNLIEGVVIKPYNLKNTELLSSRPIIKLKNPEFDEEEKFHKAEKWSFIPDISSKTESLSFIIDELRTYVSKNRLESVISKIGALDINNPLRVSEIKSEFSQDILTDFNENNGNLLEELSQEDKEWITERLNSEIQRIIFIAAKEK</sequence>